<keyword evidence="3" id="KW-1185">Reference proteome</keyword>
<protein>
    <submittedName>
        <fullName evidence="2">Minus-end-directed kinesin ATPase</fullName>
        <ecNumber evidence="2">5.6.1.4</ecNumber>
    </submittedName>
</protein>
<dbReference type="Gene3D" id="1.10.418.10">
    <property type="entry name" value="Calponin-like domain"/>
    <property type="match status" value="1"/>
</dbReference>
<dbReference type="GO" id="GO:0008569">
    <property type="term" value="F:minus-end-directed microtubule motor activity"/>
    <property type="evidence" value="ECO:0007669"/>
    <property type="project" value="UniProtKB-EC"/>
</dbReference>
<dbReference type="OrthoDB" id="3176171at2759"/>
<dbReference type="Gramene" id="mRNA:HanXRQr2_Chr12g0554901">
    <property type="protein sequence ID" value="mRNA:HanXRQr2_Chr12g0554901"/>
    <property type="gene ID" value="HanXRQr2_Chr12g0554901"/>
</dbReference>
<proteinExistence type="predicted"/>
<dbReference type="InterPro" id="IPR036872">
    <property type="entry name" value="CH_dom_sf"/>
</dbReference>
<evidence type="ECO:0000313" key="3">
    <source>
        <dbReference type="Proteomes" id="UP000215914"/>
    </source>
</evidence>
<name>A0A9K3MX66_HELAN</name>
<dbReference type="EC" id="5.6.1.4" evidence="2"/>
<feature type="domain" description="Calponin-homology (CH)" evidence="1">
    <location>
        <begin position="1"/>
        <end position="110"/>
    </location>
</feature>
<organism evidence="2 3">
    <name type="scientific">Helianthus annuus</name>
    <name type="common">Common sunflower</name>
    <dbReference type="NCBI Taxonomy" id="4232"/>
    <lineage>
        <taxon>Eukaryota</taxon>
        <taxon>Viridiplantae</taxon>
        <taxon>Streptophyta</taxon>
        <taxon>Embryophyta</taxon>
        <taxon>Tracheophyta</taxon>
        <taxon>Spermatophyta</taxon>
        <taxon>Magnoliopsida</taxon>
        <taxon>eudicotyledons</taxon>
        <taxon>Gunneridae</taxon>
        <taxon>Pentapetalae</taxon>
        <taxon>asterids</taxon>
        <taxon>campanulids</taxon>
        <taxon>Asterales</taxon>
        <taxon>Asteraceae</taxon>
        <taxon>Asteroideae</taxon>
        <taxon>Heliantheae alliance</taxon>
        <taxon>Heliantheae</taxon>
        <taxon>Helianthus</taxon>
    </lineage>
</organism>
<dbReference type="PROSITE" id="PS50021">
    <property type="entry name" value="CH"/>
    <property type="match status" value="1"/>
</dbReference>
<dbReference type="InterPro" id="IPR001715">
    <property type="entry name" value="CH_dom"/>
</dbReference>
<gene>
    <name evidence="2" type="ORF">HanXRQr2_Chr12g0554901</name>
</gene>
<reference evidence="2" key="2">
    <citation type="submission" date="2020-06" db="EMBL/GenBank/DDBJ databases">
        <title>Helianthus annuus Genome sequencing and assembly Release 2.</title>
        <authorList>
            <person name="Gouzy J."/>
            <person name="Langlade N."/>
            <person name="Munos S."/>
        </authorList>
    </citation>
    <scope>NUCLEOTIDE SEQUENCE</scope>
    <source>
        <tissue evidence="2">Leaves</tissue>
    </source>
</reference>
<dbReference type="Pfam" id="PF00307">
    <property type="entry name" value="CH"/>
    <property type="match status" value="1"/>
</dbReference>
<evidence type="ECO:0000313" key="2">
    <source>
        <dbReference type="EMBL" id="KAF5779060.1"/>
    </source>
</evidence>
<sequence>MIRVVGAKNLYANPSPSNEEFQLGSSGLNLCNVIKKVHPQTVSKVVESSYDLAASQDRAALFAYQYFENAKNFLVAVQQMGLHTFEASDLEQGGKTSRIVYCVLTLKPYS</sequence>
<reference evidence="2" key="1">
    <citation type="journal article" date="2017" name="Nature">
        <title>The sunflower genome provides insights into oil metabolism, flowering and Asterid evolution.</title>
        <authorList>
            <person name="Badouin H."/>
            <person name="Gouzy J."/>
            <person name="Grassa C.J."/>
            <person name="Murat F."/>
            <person name="Staton S.E."/>
            <person name="Cottret L."/>
            <person name="Lelandais-Briere C."/>
            <person name="Owens G.L."/>
            <person name="Carrere S."/>
            <person name="Mayjonade B."/>
            <person name="Legrand L."/>
            <person name="Gill N."/>
            <person name="Kane N.C."/>
            <person name="Bowers J.E."/>
            <person name="Hubner S."/>
            <person name="Bellec A."/>
            <person name="Berard A."/>
            <person name="Berges H."/>
            <person name="Blanchet N."/>
            <person name="Boniface M.C."/>
            <person name="Brunel D."/>
            <person name="Catrice O."/>
            <person name="Chaidir N."/>
            <person name="Claudel C."/>
            <person name="Donnadieu C."/>
            <person name="Faraut T."/>
            <person name="Fievet G."/>
            <person name="Helmstetter N."/>
            <person name="King M."/>
            <person name="Knapp S.J."/>
            <person name="Lai Z."/>
            <person name="Le Paslier M.C."/>
            <person name="Lippi Y."/>
            <person name="Lorenzon L."/>
            <person name="Mandel J.R."/>
            <person name="Marage G."/>
            <person name="Marchand G."/>
            <person name="Marquand E."/>
            <person name="Bret-Mestries E."/>
            <person name="Morien E."/>
            <person name="Nambeesan S."/>
            <person name="Nguyen T."/>
            <person name="Pegot-Espagnet P."/>
            <person name="Pouilly N."/>
            <person name="Raftis F."/>
            <person name="Sallet E."/>
            <person name="Schiex T."/>
            <person name="Thomas J."/>
            <person name="Vandecasteele C."/>
            <person name="Vares D."/>
            <person name="Vear F."/>
            <person name="Vautrin S."/>
            <person name="Crespi M."/>
            <person name="Mangin B."/>
            <person name="Burke J.M."/>
            <person name="Salse J."/>
            <person name="Munos S."/>
            <person name="Vincourt P."/>
            <person name="Rieseberg L.H."/>
            <person name="Langlade N.B."/>
        </authorList>
    </citation>
    <scope>NUCLEOTIDE SEQUENCE</scope>
    <source>
        <tissue evidence="2">Leaves</tissue>
    </source>
</reference>
<comment type="caution">
    <text evidence="2">The sequence shown here is derived from an EMBL/GenBank/DDBJ whole genome shotgun (WGS) entry which is preliminary data.</text>
</comment>
<dbReference type="Proteomes" id="UP000215914">
    <property type="component" value="Unassembled WGS sequence"/>
</dbReference>
<dbReference type="AlphaFoldDB" id="A0A9K3MX66"/>
<evidence type="ECO:0000259" key="1">
    <source>
        <dbReference type="PROSITE" id="PS50021"/>
    </source>
</evidence>
<accession>A0A9K3MX66</accession>
<dbReference type="EMBL" id="MNCJ02000327">
    <property type="protein sequence ID" value="KAF5779060.1"/>
    <property type="molecule type" value="Genomic_DNA"/>
</dbReference>
<dbReference type="SUPFAM" id="SSF47576">
    <property type="entry name" value="Calponin-homology domain, CH-domain"/>
    <property type="match status" value="1"/>
</dbReference>
<keyword evidence="2" id="KW-0413">Isomerase</keyword>